<reference evidence="1" key="1">
    <citation type="submission" date="2014-11" db="EMBL/GenBank/DDBJ databases">
        <authorList>
            <person name="Amaro Gonzalez C."/>
        </authorList>
    </citation>
    <scope>NUCLEOTIDE SEQUENCE</scope>
</reference>
<evidence type="ECO:0000313" key="1">
    <source>
        <dbReference type="EMBL" id="JAH55314.1"/>
    </source>
</evidence>
<protein>
    <submittedName>
        <fullName evidence="1">Uncharacterized protein</fullName>
    </submittedName>
</protein>
<dbReference type="AlphaFoldDB" id="A0A0E9TNQ7"/>
<organism evidence="1">
    <name type="scientific">Anguilla anguilla</name>
    <name type="common">European freshwater eel</name>
    <name type="synonym">Muraena anguilla</name>
    <dbReference type="NCBI Taxonomy" id="7936"/>
    <lineage>
        <taxon>Eukaryota</taxon>
        <taxon>Metazoa</taxon>
        <taxon>Chordata</taxon>
        <taxon>Craniata</taxon>
        <taxon>Vertebrata</taxon>
        <taxon>Euteleostomi</taxon>
        <taxon>Actinopterygii</taxon>
        <taxon>Neopterygii</taxon>
        <taxon>Teleostei</taxon>
        <taxon>Anguilliformes</taxon>
        <taxon>Anguillidae</taxon>
        <taxon>Anguilla</taxon>
    </lineage>
</organism>
<reference evidence="1" key="2">
    <citation type="journal article" date="2015" name="Fish Shellfish Immunol.">
        <title>Early steps in the European eel (Anguilla anguilla)-Vibrio vulnificus interaction in the gills: Role of the RtxA13 toxin.</title>
        <authorList>
            <person name="Callol A."/>
            <person name="Pajuelo D."/>
            <person name="Ebbesson L."/>
            <person name="Teles M."/>
            <person name="MacKenzie S."/>
            <person name="Amaro C."/>
        </authorList>
    </citation>
    <scope>NUCLEOTIDE SEQUENCE</scope>
</reference>
<dbReference type="EMBL" id="GBXM01053263">
    <property type="protein sequence ID" value="JAH55314.1"/>
    <property type="molecule type" value="Transcribed_RNA"/>
</dbReference>
<sequence length="34" mass="4003">MCIINWKKHDCHTLRSRTVQSNCAVLMCSVLTYF</sequence>
<name>A0A0E9TNQ7_ANGAN</name>
<accession>A0A0E9TNQ7</accession>
<proteinExistence type="predicted"/>